<proteinExistence type="predicted"/>
<comment type="caution">
    <text evidence="2">The sequence shown here is derived from an EMBL/GenBank/DDBJ whole genome shotgun (WGS) entry which is preliminary data.</text>
</comment>
<evidence type="ECO:0000259" key="1">
    <source>
        <dbReference type="Pfam" id="PF13701"/>
    </source>
</evidence>
<organism evidence="2 3">
    <name type="scientific">Actinomyces naeslundii</name>
    <dbReference type="NCBI Taxonomy" id="1655"/>
    <lineage>
        <taxon>Bacteria</taxon>
        <taxon>Bacillati</taxon>
        <taxon>Actinomycetota</taxon>
        <taxon>Actinomycetes</taxon>
        <taxon>Actinomycetales</taxon>
        <taxon>Actinomycetaceae</taxon>
        <taxon>Actinomyces</taxon>
    </lineage>
</organism>
<name>A0ABX3EXZ2_ACTNA</name>
<gene>
    <name evidence="2" type="ORF">BKH13_13125</name>
</gene>
<evidence type="ECO:0000313" key="2">
    <source>
        <dbReference type="EMBL" id="OLO80592.1"/>
    </source>
</evidence>
<dbReference type="Proteomes" id="UP000186781">
    <property type="component" value="Unassembled WGS sequence"/>
</dbReference>
<dbReference type="EMBL" id="MSKX01000043">
    <property type="protein sequence ID" value="OLO80592.1"/>
    <property type="molecule type" value="Genomic_DNA"/>
</dbReference>
<reference evidence="2 3" key="1">
    <citation type="submission" date="2016-12" db="EMBL/GenBank/DDBJ databases">
        <title>Genomic comparison of strains in the 'Actinomyces naeslundii' group.</title>
        <authorList>
            <person name="Mughal S.R."/>
            <person name="Do T."/>
            <person name="Gilbert S.C."/>
            <person name="Witherden E.A."/>
            <person name="Didelot X."/>
            <person name="Beighton D."/>
        </authorList>
    </citation>
    <scope>NUCLEOTIDE SEQUENCE [LARGE SCALE GENOMIC DNA]</scope>
    <source>
        <strain evidence="2 3">WE6B-3</strain>
    </source>
</reference>
<dbReference type="InterPro" id="IPR047960">
    <property type="entry name" value="Transpos_IS1380"/>
</dbReference>
<dbReference type="Pfam" id="PF13701">
    <property type="entry name" value="DDE_Tnp_1_4"/>
    <property type="match status" value="1"/>
</dbReference>
<dbReference type="InterPro" id="IPR025668">
    <property type="entry name" value="Tnp_DDE_dom"/>
</dbReference>
<dbReference type="NCBIfam" id="NF033539">
    <property type="entry name" value="transpos_IS1380"/>
    <property type="match status" value="1"/>
</dbReference>
<accession>A0ABX3EXZ2</accession>
<keyword evidence="3" id="KW-1185">Reference proteome</keyword>
<evidence type="ECO:0000313" key="3">
    <source>
        <dbReference type="Proteomes" id="UP000186781"/>
    </source>
</evidence>
<feature type="domain" description="Transposase DDE" evidence="1">
    <location>
        <begin position="22"/>
        <end position="458"/>
    </location>
</feature>
<sequence>MKNIGLYPVVGVESGDVPAVGLAGARLLTETSRVTGLGDELSRVLSAWRRWWAVHDPGKIILDLAVCVALGGRCLSDLSLLRCDKEVFGPVASDPTVSRLVGTLADHVEAVEAAVNRARKTVRQRVWDLAGEHSPTAGISAERPLVIDVDATLVNVHSEKEGAAPTFKKGFGYHPLTAWFDHGPDGGGECAALVLRPGNAGSNTAADHVEIIRRALDQAELGPRPGRRVLVRIDGAGGTKETIEFLARRRVSYSVGFTLPEHTPQIYDTIPETAWMPAYNADGQPRDGADVAEITDLLDLTAWPKGMRVIMRRERPHQGAQLRFEDVGGYRLTAFATSTRVGQLADLEVRHRLRARCEDRIRCAKDTGLDRFPLQGFAANRVWCLIVALACDLLAFSQLLALADAPARAWEPRTIRLRLMSIPAVIAHHARRTVLRYKADHPWTSLLLDGLGHLQALPAP</sequence>
<protein>
    <submittedName>
        <fullName evidence="2">IS1380 family transposase</fullName>
    </submittedName>
</protein>